<sequence length="389" mass="43963">MFHISSLRQLNKIPVLLGRSLRTPALRKSFSSEVAKQSKQDRAIGWWLLGCSGMVMGAVLLGGVTRLTESGLSMVEWNLIKGMRPPRSEEEWNTMFEKYKQFPEYQLLHQDFTLSDFKRIFYMEYAHRMWGRTIGLAFYIPAAIFWYKGWFSRPMKIRSVFWGSLILGQGLLGWWMVKSGLKQIDENDTNAVPRVSQYRLAAHLGLALFLYTLIFYNALKKLLPQSSTTISLSKQVKRLKQGSHTLLLLTYVTALSGALVAGLDAGLVYNSFPKMANKWIPDDILALNPKIKNIFENPTTTQFNHRVLGTTVLGMVAFVWSVARPIGLPPRARLAVNCLAGMAVLQVTLGISTLLAYVPTYLAATHQMGSVSLLSLTVWLMQEIRRIIK</sequence>
<feature type="transmembrane region" description="Helical" evidence="12">
    <location>
        <begin position="159"/>
        <end position="177"/>
    </location>
</feature>
<keyword evidence="8" id="KW-0350">Heme biosynthesis</keyword>
<evidence type="ECO:0000256" key="12">
    <source>
        <dbReference type="SAM" id="Phobius"/>
    </source>
</evidence>
<comment type="subcellular location">
    <subcellularLocation>
        <location evidence="2">Membrane</location>
        <topology evidence="2">Multi-pass membrane protein</topology>
    </subcellularLocation>
</comment>
<evidence type="ECO:0000256" key="6">
    <source>
        <dbReference type="ARBA" id="ARBA00023002"/>
    </source>
</evidence>
<feature type="transmembrane region" description="Helical" evidence="12">
    <location>
        <begin position="334"/>
        <end position="358"/>
    </location>
</feature>
<dbReference type="Pfam" id="PF02628">
    <property type="entry name" value="COX15-CtaA"/>
    <property type="match status" value="1"/>
</dbReference>
<evidence type="ECO:0000256" key="1">
    <source>
        <dbReference type="ARBA" id="ARBA00001970"/>
    </source>
</evidence>
<dbReference type="GO" id="GO:0006784">
    <property type="term" value="P:heme A biosynthetic process"/>
    <property type="evidence" value="ECO:0007669"/>
    <property type="project" value="InterPro"/>
</dbReference>
<evidence type="ECO:0000256" key="8">
    <source>
        <dbReference type="ARBA" id="ARBA00023133"/>
    </source>
</evidence>
<dbReference type="InterPro" id="IPR023754">
    <property type="entry name" value="HemeA_Synthase_type2"/>
</dbReference>
<reference evidence="13 14" key="1">
    <citation type="journal article" date="2023" name="BMC Biol.">
        <title>The compact genome of the sponge Oopsacas minuta (Hexactinellida) is lacking key metazoan core genes.</title>
        <authorList>
            <person name="Santini S."/>
            <person name="Schenkelaars Q."/>
            <person name="Jourda C."/>
            <person name="Duchesne M."/>
            <person name="Belahbib H."/>
            <person name="Rocher C."/>
            <person name="Selva M."/>
            <person name="Riesgo A."/>
            <person name="Vervoort M."/>
            <person name="Leys S.P."/>
            <person name="Kodjabachian L."/>
            <person name="Le Bivic A."/>
            <person name="Borchiellini C."/>
            <person name="Claverie J.M."/>
            <person name="Renard E."/>
        </authorList>
    </citation>
    <scope>NUCLEOTIDE SEQUENCE [LARGE SCALE GENOMIC DNA]</scope>
    <source>
        <strain evidence="13">SPO-2</strain>
    </source>
</reference>
<dbReference type="PANTHER" id="PTHR23289">
    <property type="entry name" value="CYTOCHROME C OXIDASE ASSEMBLY PROTEIN COX15"/>
    <property type="match status" value="1"/>
</dbReference>
<evidence type="ECO:0000256" key="10">
    <source>
        <dbReference type="ARBA" id="ARBA00044501"/>
    </source>
</evidence>
<feature type="transmembrane region" description="Helical" evidence="12">
    <location>
        <begin position="129"/>
        <end position="147"/>
    </location>
</feature>
<dbReference type="Proteomes" id="UP001165289">
    <property type="component" value="Unassembled WGS sequence"/>
</dbReference>
<evidence type="ECO:0000256" key="3">
    <source>
        <dbReference type="ARBA" id="ARBA00022692"/>
    </source>
</evidence>
<feature type="transmembrane region" description="Helical" evidence="12">
    <location>
        <begin position="303"/>
        <end position="322"/>
    </location>
</feature>
<gene>
    <name evidence="13" type="ORF">LOD99_9432</name>
</gene>
<dbReference type="GO" id="GO:0005743">
    <property type="term" value="C:mitochondrial inner membrane"/>
    <property type="evidence" value="ECO:0007669"/>
    <property type="project" value="TreeGrafter"/>
</dbReference>
<keyword evidence="6" id="KW-0560">Oxidoreductase</keyword>
<keyword evidence="4" id="KW-0479">Metal-binding</keyword>
<name>A0AAV7JCC3_9METZ</name>
<organism evidence="13 14">
    <name type="scientific">Oopsacas minuta</name>
    <dbReference type="NCBI Taxonomy" id="111878"/>
    <lineage>
        <taxon>Eukaryota</taxon>
        <taxon>Metazoa</taxon>
        <taxon>Porifera</taxon>
        <taxon>Hexactinellida</taxon>
        <taxon>Hexasterophora</taxon>
        <taxon>Lyssacinosida</taxon>
        <taxon>Leucopsacidae</taxon>
        <taxon>Oopsacas</taxon>
    </lineage>
</organism>
<comment type="catalytic activity">
    <reaction evidence="11">
        <text>Fe(II)-heme o + 2 A + H2O = Fe(II)-heme a + 2 AH2</text>
        <dbReference type="Rhea" id="RHEA:63388"/>
        <dbReference type="ChEBI" id="CHEBI:13193"/>
        <dbReference type="ChEBI" id="CHEBI:15377"/>
        <dbReference type="ChEBI" id="CHEBI:17499"/>
        <dbReference type="ChEBI" id="CHEBI:60530"/>
        <dbReference type="ChEBI" id="CHEBI:61715"/>
        <dbReference type="EC" id="1.17.99.9"/>
    </reaction>
    <physiologicalReaction direction="left-to-right" evidence="11">
        <dbReference type="Rhea" id="RHEA:63389"/>
    </physiologicalReaction>
</comment>
<dbReference type="PANTHER" id="PTHR23289:SF2">
    <property type="entry name" value="CYTOCHROME C OXIDASE ASSEMBLY PROTEIN COX15 HOMOLOG"/>
    <property type="match status" value="1"/>
</dbReference>
<evidence type="ECO:0000313" key="13">
    <source>
        <dbReference type="EMBL" id="KAI6646159.1"/>
    </source>
</evidence>
<dbReference type="GO" id="GO:0046872">
    <property type="term" value="F:metal ion binding"/>
    <property type="evidence" value="ECO:0007669"/>
    <property type="project" value="UniProtKB-KW"/>
</dbReference>
<evidence type="ECO:0000256" key="4">
    <source>
        <dbReference type="ARBA" id="ARBA00022723"/>
    </source>
</evidence>
<protein>
    <submittedName>
        <fullName evidence="13">Cytochrome c oxidase assembly protein COX15-like</fullName>
    </submittedName>
</protein>
<feature type="transmembrane region" description="Helical" evidence="12">
    <location>
        <begin position="197"/>
        <end position="219"/>
    </location>
</feature>
<feature type="transmembrane region" description="Helical" evidence="12">
    <location>
        <begin position="246"/>
        <end position="269"/>
    </location>
</feature>
<keyword evidence="14" id="KW-1185">Reference proteome</keyword>
<proteinExistence type="inferred from homology"/>
<dbReference type="GO" id="GO:0120547">
    <property type="term" value="F:heme A synthase activity"/>
    <property type="evidence" value="ECO:0007669"/>
    <property type="project" value="UniProtKB-EC"/>
</dbReference>
<evidence type="ECO:0000256" key="9">
    <source>
        <dbReference type="ARBA" id="ARBA00023136"/>
    </source>
</evidence>
<comment type="caution">
    <text evidence="13">The sequence shown here is derived from an EMBL/GenBank/DDBJ whole genome shotgun (WGS) entry which is preliminary data.</text>
</comment>
<evidence type="ECO:0000256" key="11">
    <source>
        <dbReference type="ARBA" id="ARBA00048044"/>
    </source>
</evidence>
<keyword evidence="3 12" id="KW-0812">Transmembrane</keyword>
<evidence type="ECO:0000256" key="2">
    <source>
        <dbReference type="ARBA" id="ARBA00004141"/>
    </source>
</evidence>
<evidence type="ECO:0000313" key="14">
    <source>
        <dbReference type="Proteomes" id="UP001165289"/>
    </source>
</evidence>
<evidence type="ECO:0000256" key="7">
    <source>
        <dbReference type="ARBA" id="ARBA00023004"/>
    </source>
</evidence>
<dbReference type="EMBL" id="JAKMXF010000361">
    <property type="protein sequence ID" value="KAI6646159.1"/>
    <property type="molecule type" value="Genomic_DNA"/>
</dbReference>
<comment type="cofactor">
    <cofactor evidence="1">
        <name>heme b</name>
        <dbReference type="ChEBI" id="CHEBI:60344"/>
    </cofactor>
</comment>
<dbReference type="GO" id="GO:0016653">
    <property type="term" value="F:oxidoreductase activity, acting on NAD(P)H, heme protein as acceptor"/>
    <property type="evidence" value="ECO:0007669"/>
    <property type="project" value="TreeGrafter"/>
</dbReference>
<accession>A0AAV7JCC3</accession>
<dbReference type="InterPro" id="IPR003780">
    <property type="entry name" value="COX15/CtaA_fam"/>
</dbReference>
<comment type="pathway">
    <text evidence="10">Porphyrin-containing compound metabolism; heme A biosynthesis; heme A from heme O: step 1/1.</text>
</comment>
<feature type="transmembrane region" description="Helical" evidence="12">
    <location>
        <begin position="44"/>
        <end position="64"/>
    </location>
</feature>
<keyword evidence="9 12" id="KW-0472">Membrane</keyword>
<feature type="transmembrane region" description="Helical" evidence="12">
    <location>
        <begin position="364"/>
        <end position="381"/>
    </location>
</feature>
<dbReference type="AlphaFoldDB" id="A0AAV7JCC3"/>
<dbReference type="HAMAP" id="MF_01665">
    <property type="entry name" value="HemeA_synth_type2"/>
    <property type="match status" value="1"/>
</dbReference>
<keyword evidence="5 12" id="KW-1133">Transmembrane helix</keyword>
<keyword evidence="7" id="KW-0408">Iron</keyword>
<evidence type="ECO:0000256" key="5">
    <source>
        <dbReference type="ARBA" id="ARBA00022989"/>
    </source>
</evidence>